<evidence type="ECO:0000259" key="2">
    <source>
        <dbReference type="Pfam" id="PF25000"/>
    </source>
</evidence>
<evidence type="ECO:0000256" key="1">
    <source>
        <dbReference type="SAM" id="MobiDB-lite"/>
    </source>
</evidence>
<dbReference type="Pfam" id="PF25000">
    <property type="entry name" value="DUF7779"/>
    <property type="match status" value="1"/>
</dbReference>
<evidence type="ECO:0000313" key="4">
    <source>
        <dbReference type="Proteomes" id="UP000799291"/>
    </source>
</evidence>
<protein>
    <recommendedName>
        <fullName evidence="2">DUF7779 domain-containing protein</fullName>
    </recommendedName>
</protein>
<evidence type="ECO:0000313" key="3">
    <source>
        <dbReference type="EMBL" id="KAF2689002.1"/>
    </source>
</evidence>
<dbReference type="InterPro" id="IPR056681">
    <property type="entry name" value="DUF7779"/>
</dbReference>
<feature type="domain" description="DUF7779" evidence="2">
    <location>
        <begin position="331"/>
        <end position="430"/>
    </location>
</feature>
<dbReference type="PANTHER" id="PTHR35205:SF1">
    <property type="entry name" value="ZU5 DOMAIN-CONTAINING PROTEIN"/>
    <property type="match status" value="1"/>
</dbReference>
<name>A0A6G1JEM9_9PLEO</name>
<dbReference type="Gene3D" id="3.40.50.300">
    <property type="entry name" value="P-loop containing nucleotide triphosphate hydrolases"/>
    <property type="match status" value="1"/>
</dbReference>
<dbReference type="EMBL" id="MU005572">
    <property type="protein sequence ID" value="KAF2689002.1"/>
    <property type="molecule type" value="Genomic_DNA"/>
</dbReference>
<accession>A0A6G1JEM9</accession>
<dbReference type="PANTHER" id="PTHR35205">
    <property type="entry name" value="NB-ARC AND TPR DOMAIN PROTEIN"/>
    <property type="match status" value="1"/>
</dbReference>
<dbReference type="Proteomes" id="UP000799291">
    <property type="component" value="Unassembled WGS sequence"/>
</dbReference>
<feature type="compositionally biased region" description="Basic and acidic residues" evidence="1">
    <location>
        <begin position="360"/>
        <end position="375"/>
    </location>
</feature>
<proteinExistence type="predicted"/>
<dbReference type="SUPFAM" id="SSF52540">
    <property type="entry name" value="P-loop containing nucleoside triphosphate hydrolases"/>
    <property type="match status" value="1"/>
</dbReference>
<keyword evidence="4" id="KW-1185">Reference proteome</keyword>
<reference evidence="3" key="1">
    <citation type="journal article" date="2020" name="Stud. Mycol.">
        <title>101 Dothideomycetes genomes: a test case for predicting lifestyles and emergence of pathogens.</title>
        <authorList>
            <person name="Haridas S."/>
            <person name="Albert R."/>
            <person name="Binder M."/>
            <person name="Bloem J."/>
            <person name="Labutti K."/>
            <person name="Salamov A."/>
            <person name="Andreopoulos B."/>
            <person name="Baker S."/>
            <person name="Barry K."/>
            <person name="Bills G."/>
            <person name="Bluhm B."/>
            <person name="Cannon C."/>
            <person name="Castanera R."/>
            <person name="Culley D."/>
            <person name="Daum C."/>
            <person name="Ezra D."/>
            <person name="Gonzalez J."/>
            <person name="Henrissat B."/>
            <person name="Kuo A."/>
            <person name="Liang C."/>
            <person name="Lipzen A."/>
            <person name="Lutzoni F."/>
            <person name="Magnuson J."/>
            <person name="Mondo S."/>
            <person name="Nolan M."/>
            <person name="Ohm R."/>
            <person name="Pangilinan J."/>
            <person name="Park H.-J."/>
            <person name="Ramirez L."/>
            <person name="Alfaro M."/>
            <person name="Sun H."/>
            <person name="Tritt A."/>
            <person name="Yoshinaga Y."/>
            <person name="Zwiers L.-H."/>
            <person name="Turgeon B."/>
            <person name="Goodwin S."/>
            <person name="Spatafora J."/>
            <person name="Crous P."/>
            <person name="Grigoriev I."/>
        </authorList>
    </citation>
    <scope>NUCLEOTIDE SEQUENCE</scope>
    <source>
        <strain evidence="3">CBS 122367</strain>
    </source>
</reference>
<dbReference type="InterPro" id="IPR027417">
    <property type="entry name" value="P-loop_NTPase"/>
</dbReference>
<sequence>MASTISFGDANHGFQANIINGSVSTTFHLPAERPDTPPCPSVVIPFGCDADFVKRRELFDRLQTTCAVPGSRTALVGLGGVGKSQLAIEYAYQTRERSPDTWVFWVHASNTARLEESYRSIASCVKVPARQNPKADMLQLVHDWLRDEARGRWILILDNVDDAGFLLEVPSCGRDGQTSSMEGQSEQPLISYVPRCQNGSVLVTTRSRNAALQLVEERDIIAVEPMEKRDSLVLLQKKLELQDSGEEVIGEVIELAAALEHMPLAMVQAAAYISQRRPRCSVQQYLQEFQKSDRKRTTLLDCEGGQLLRDWEAKNLIIITWQISFDYIRQSRPSAGDLLALMSFFDCQGIPETLLRNCEEETAKQDQEERDSDHDDWGDDGNSASQSSVSDDGFEDDVLTLRGYSFISANADGATFEMHGLVQLATRTWLEVHGQLEKWKQEFVRNLCVAFPTGEHENWARCQVLLWPYTL</sequence>
<gene>
    <name evidence="3" type="ORF">K458DRAFT_329058</name>
</gene>
<dbReference type="AlphaFoldDB" id="A0A6G1JEM9"/>
<feature type="region of interest" description="Disordered" evidence="1">
    <location>
        <begin position="360"/>
        <end position="392"/>
    </location>
</feature>
<dbReference type="OrthoDB" id="20872at2759"/>
<organism evidence="3 4">
    <name type="scientific">Lentithecium fluviatile CBS 122367</name>
    <dbReference type="NCBI Taxonomy" id="1168545"/>
    <lineage>
        <taxon>Eukaryota</taxon>
        <taxon>Fungi</taxon>
        <taxon>Dikarya</taxon>
        <taxon>Ascomycota</taxon>
        <taxon>Pezizomycotina</taxon>
        <taxon>Dothideomycetes</taxon>
        <taxon>Pleosporomycetidae</taxon>
        <taxon>Pleosporales</taxon>
        <taxon>Massarineae</taxon>
        <taxon>Lentitheciaceae</taxon>
        <taxon>Lentithecium</taxon>
    </lineage>
</organism>